<name>A0AAP9WDI3_LEPIR</name>
<sequence length="196" mass="23150">METKIDQMKSSEKEKLDQLILFFAIEHTKNSHRLLHMTMLLKFIDLFELTLLEDYGTPPIGFSYTAHPQGPVPEDLYGKIKTEKYTSNLFKVIKPNRSVSKGVVIQPLAKEYNLDYFSDIEIDKMYELIDKFSTNYQNNKAIIAATHKLKAWRSAWFNRRKQGQNKVPMNLRDMFDDKDNKYTLDNYEAYLTLKKY</sequence>
<proteinExistence type="predicted"/>
<dbReference type="AlphaFoldDB" id="A0AAP9WDI3"/>
<evidence type="ECO:0000313" key="2">
    <source>
        <dbReference type="EMBL" id="QOI43022.1"/>
    </source>
</evidence>
<evidence type="ECO:0000313" key="3">
    <source>
        <dbReference type="Proteomes" id="UP000663124"/>
    </source>
</evidence>
<protein>
    <submittedName>
        <fullName evidence="2">DUF4065 domain-containing protein</fullName>
    </submittedName>
</protein>
<reference evidence="2" key="1">
    <citation type="submission" date="2019-09" db="EMBL/GenBank/DDBJ databases">
        <title>Comparative Genomics of Leptospira interrogans Reveals Genome Plasticity - A Common Adaptive Strategy for Survival in Various Hosts.</title>
        <authorList>
            <person name="Ramli S.R."/>
            <person name="Bunk B."/>
            <person name="Goris M."/>
            <person name="Bhuju S."/>
            <person name="Jarek M."/>
            <person name="Sproer C."/>
            <person name="Mustakim S."/>
            <person name="Strommenger B."/>
            <person name="Pessler F."/>
        </authorList>
    </citation>
    <scope>NUCLEOTIDE SEQUENCE</scope>
    <source>
        <strain evidence="2">782</strain>
    </source>
</reference>
<evidence type="ECO:0000259" key="1">
    <source>
        <dbReference type="Pfam" id="PF13274"/>
    </source>
</evidence>
<dbReference type="EMBL" id="CP043884">
    <property type="protein sequence ID" value="QOI43022.1"/>
    <property type="molecule type" value="Genomic_DNA"/>
</dbReference>
<gene>
    <name evidence="2" type="ORF">Lepto782_12650</name>
</gene>
<dbReference type="Pfam" id="PF13274">
    <property type="entry name" value="SocA_Panacea"/>
    <property type="match status" value="1"/>
</dbReference>
<accession>A0AAP9WDI3</accession>
<dbReference type="Proteomes" id="UP000663124">
    <property type="component" value="Chromosome 1"/>
</dbReference>
<feature type="domain" description="Antitoxin SocA-like Panacea" evidence="1">
    <location>
        <begin position="40"/>
        <end position="152"/>
    </location>
</feature>
<organism evidence="2 3">
    <name type="scientific">Leptospira interrogans serovar Canicola</name>
    <dbReference type="NCBI Taxonomy" id="211880"/>
    <lineage>
        <taxon>Bacteria</taxon>
        <taxon>Pseudomonadati</taxon>
        <taxon>Spirochaetota</taxon>
        <taxon>Spirochaetia</taxon>
        <taxon>Leptospirales</taxon>
        <taxon>Leptospiraceae</taxon>
        <taxon>Leptospira</taxon>
    </lineage>
</organism>
<dbReference type="InterPro" id="IPR025272">
    <property type="entry name" value="SocA_Panacea"/>
</dbReference>